<reference evidence="1 2" key="1">
    <citation type="submission" date="2019-09" db="EMBL/GenBank/DDBJ databases">
        <title>Draft genome sequencing and comparative genomics of hatchery-associated Vibrios.</title>
        <authorList>
            <person name="Kehlet-Delgado H."/>
            <person name="Mueller R.S."/>
        </authorList>
    </citation>
    <scope>NUCLEOTIDE SEQUENCE [LARGE SCALE GENOMIC DNA]</scope>
    <source>
        <strain evidence="1 2">00-90-10</strain>
    </source>
</reference>
<evidence type="ECO:0000313" key="2">
    <source>
        <dbReference type="Proteomes" id="UP000525336"/>
    </source>
</evidence>
<dbReference type="AlphaFoldDB" id="A0A7Y3YTY4"/>
<sequence length="361" mass="40612">MTNTETYNEPERLPTANIITQGKKNVFLTHSVVSGRSKKLIYKTKRSDTGSVKEVECTQEQAYVYIHQQVVKSLRTHPDDINLPHMSMLGLPKEYKAVRERDVLVRFRVPEASMSWIDNDILSVDSTTCFNSDCSFFPTSGTSNFTLAVLTIYPVDSGYFATLKTEQGYTGLPMSHWMSLVPIWRKTMVKTEIAILIDSEAQSDLPGLAKMANKRGYTCLGAISGFFNKVEGSSEALLSQLSACKLFADARVPVEPTMDDEFGFAFSMATNSVYRFDARRSILLTIIDFDSSTNTWVLGFTDTGERLTQIPYSYDDFFTMGYQIAVVASFREQELVKVFSYQFHSSCLDEESSSSQLEVTI</sequence>
<comment type="caution">
    <text evidence="1">The sequence shown here is derived from an EMBL/GenBank/DDBJ whole genome shotgun (WGS) entry which is preliminary data.</text>
</comment>
<dbReference type="RefSeq" id="WP_171369578.1">
    <property type="nucleotide sequence ID" value="NZ_VTXW01000062.1"/>
</dbReference>
<dbReference type="EMBL" id="VTXW01000062">
    <property type="protein sequence ID" value="NOH36477.1"/>
    <property type="molecule type" value="Genomic_DNA"/>
</dbReference>
<evidence type="ECO:0000313" key="1">
    <source>
        <dbReference type="EMBL" id="NOH36477.1"/>
    </source>
</evidence>
<proteinExistence type="predicted"/>
<gene>
    <name evidence="1" type="ORF">F0245_24635</name>
</gene>
<accession>A0A7Y3YTY4</accession>
<organism evidence="1 2">
    <name type="scientific">Vibrio chagasii</name>
    <dbReference type="NCBI Taxonomy" id="170679"/>
    <lineage>
        <taxon>Bacteria</taxon>
        <taxon>Pseudomonadati</taxon>
        <taxon>Pseudomonadota</taxon>
        <taxon>Gammaproteobacteria</taxon>
        <taxon>Vibrionales</taxon>
        <taxon>Vibrionaceae</taxon>
        <taxon>Vibrio</taxon>
    </lineage>
</organism>
<dbReference type="Proteomes" id="UP000525336">
    <property type="component" value="Unassembled WGS sequence"/>
</dbReference>
<name>A0A7Y3YTY4_9VIBR</name>
<protein>
    <submittedName>
        <fullName evidence="1">Uncharacterized protein</fullName>
    </submittedName>
</protein>